<dbReference type="InterPro" id="IPR001610">
    <property type="entry name" value="PAC"/>
</dbReference>
<dbReference type="Gene3D" id="3.20.20.450">
    <property type="entry name" value="EAL domain"/>
    <property type="match status" value="1"/>
</dbReference>
<feature type="domain" description="GGDEF" evidence="5">
    <location>
        <begin position="631"/>
        <end position="771"/>
    </location>
</feature>
<dbReference type="InterPro" id="IPR035919">
    <property type="entry name" value="EAL_sf"/>
</dbReference>
<proteinExistence type="predicted"/>
<dbReference type="Pfam" id="PF00563">
    <property type="entry name" value="EAL"/>
    <property type="match status" value="1"/>
</dbReference>
<dbReference type="InterPro" id="IPR000014">
    <property type="entry name" value="PAS"/>
</dbReference>
<comment type="caution">
    <text evidence="6">The sequence shown here is derived from an EMBL/GenBank/DDBJ whole genome shotgun (WGS) entry which is preliminary data.</text>
</comment>
<evidence type="ECO:0000259" key="4">
    <source>
        <dbReference type="PROSITE" id="PS50883"/>
    </source>
</evidence>
<dbReference type="InterPro" id="IPR035965">
    <property type="entry name" value="PAS-like_dom_sf"/>
</dbReference>
<dbReference type="InterPro" id="IPR000700">
    <property type="entry name" value="PAS-assoc_C"/>
</dbReference>
<dbReference type="PANTHER" id="PTHR44757:SF2">
    <property type="entry name" value="BIOFILM ARCHITECTURE MAINTENANCE PROTEIN MBAA"/>
    <property type="match status" value="1"/>
</dbReference>
<dbReference type="CDD" id="cd00130">
    <property type="entry name" value="PAS"/>
    <property type="match status" value="2"/>
</dbReference>
<dbReference type="SUPFAM" id="SSF55073">
    <property type="entry name" value="Nucleotide cyclase"/>
    <property type="match status" value="1"/>
</dbReference>
<dbReference type="InterPro" id="IPR054327">
    <property type="entry name" value="His-kinase-like_sensor"/>
</dbReference>
<dbReference type="InterPro" id="IPR029787">
    <property type="entry name" value="Nucleotide_cyclase"/>
</dbReference>
<dbReference type="InterPro" id="IPR052155">
    <property type="entry name" value="Biofilm_reg_signaling"/>
</dbReference>
<dbReference type="PROSITE" id="PS50883">
    <property type="entry name" value="EAL"/>
    <property type="match status" value="1"/>
</dbReference>
<evidence type="ECO:0000313" key="6">
    <source>
        <dbReference type="EMBL" id="MFC3231026.1"/>
    </source>
</evidence>
<dbReference type="Gene3D" id="3.30.450.20">
    <property type="entry name" value="PAS domain"/>
    <property type="match status" value="3"/>
</dbReference>
<dbReference type="NCBIfam" id="TIGR00229">
    <property type="entry name" value="sensory_box"/>
    <property type="match status" value="2"/>
</dbReference>
<dbReference type="EMBL" id="JBHRTR010000054">
    <property type="protein sequence ID" value="MFC3231026.1"/>
    <property type="molecule type" value="Genomic_DNA"/>
</dbReference>
<dbReference type="PROSITE" id="PS50112">
    <property type="entry name" value="PAS"/>
    <property type="match status" value="1"/>
</dbReference>
<dbReference type="SMART" id="SM00267">
    <property type="entry name" value="GGDEF"/>
    <property type="match status" value="1"/>
</dbReference>
<feature type="domain" description="EAL" evidence="4">
    <location>
        <begin position="780"/>
        <end position="1036"/>
    </location>
</feature>
<feature type="domain" description="PAC" evidence="3">
    <location>
        <begin position="424"/>
        <end position="477"/>
    </location>
</feature>
<gene>
    <name evidence="6" type="ORF">ACFOGJ_27515</name>
</gene>
<dbReference type="RefSeq" id="WP_379906493.1">
    <property type="nucleotide sequence ID" value="NZ_JBHRTR010000054.1"/>
</dbReference>
<dbReference type="InterPro" id="IPR043128">
    <property type="entry name" value="Rev_trsase/Diguanyl_cyclase"/>
</dbReference>
<dbReference type="InterPro" id="IPR001633">
    <property type="entry name" value="EAL_dom"/>
</dbReference>
<dbReference type="SUPFAM" id="SSF141868">
    <property type="entry name" value="EAL domain-like"/>
    <property type="match status" value="1"/>
</dbReference>
<dbReference type="PANTHER" id="PTHR44757">
    <property type="entry name" value="DIGUANYLATE CYCLASE DGCP"/>
    <property type="match status" value="1"/>
</dbReference>
<accession>A0ABV7L8Q1</accession>
<dbReference type="SUPFAM" id="SSF55785">
    <property type="entry name" value="PYP-like sensor domain (PAS domain)"/>
    <property type="match status" value="2"/>
</dbReference>
<dbReference type="Pfam" id="PF13426">
    <property type="entry name" value="PAS_9"/>
    <property type="match status" value="1"/>
</dbReference>
<dbReference type="SMART" id="SM00052">
    <property type="entry name" value="EAL"/>
    <property type="match status" value="1"/>
</dbReference>
<dbReference type="SMART" id="SM00086">
    <property type="entry name" value="PAC"/>
    <property type="match status" value="2"/>
</dbReference>
<evidence type="ECO:0000259" key="5">
    <source>
        <dbReference type="PROSITE" id="PS50887"/>
    </source>
</evidence>
<evidence type="ECO:0000259" key="2">
    <source>
        <dbReference type="PROSITE" id="PS50112"/>
    </source>
</evidence>
<dbReference type="InterPro" id="IPR000160">
    <property type="entry name" value="GGDEF_dom"/>
</dbReference>
<keyword evidence="7" id="KW-1185">Reference proteome</keyword>
<reference evidence="7" key="1">
    <citation type="journal article" date="2019" name="Int. J. Syst. Evol. Microbiol.">
        <title>The Global Catalogue of Microorganisms (GCM) 10K type strain sequencing project: providing services to taxonomists for standard genome sequencing and annotation.</title>
        <authorList>
            <consortium name="The Broad Institute Genomics Platform"/>
            <consortium name="The Broad Institute Genome Sequencing Center for Infectious Disease"/>
            <person name="Wu L."/>
            <person name="Ma J."/>
        </authorList>
    </citation>
    <scope>NUCLEOTIDE SEQUENCE [LARGE SCALE GENOMIC DNA]</scope>
    <source>
        <strain evidence="7">KCTC 42964</strain>
    </source>
</reference>
<dbReference type="CDD" id="cd12915">
    <property type="entry name" value="PDC2_DGC_like"/>
    <property type="match status" value="1"/>
</dbReference>
<sequence length="1039" mass="114434">MNRPEPDAKSGDATDPGPGGGTSEPALPPAFGGGLSHRLSGRLFWGSWALAFLAVALAATISWRATEAEGEDLAAGYAASAKAIRLALAATLQDRIGRAVQDLATTRPDAEAAGSRPVHDPLAADGFLTSVLTTGADGPRLLRGRRPHDETLAELAAACDGLRGGETTEATTLPPLRDGPQGEWLIPLTRTSAFGRGCDGPIALLRSGFVNDFLRSLDIDFAVLTDTDGTILARFPDAQGQTGRSLGRASVFARAWRRRTEGTITSVSPVDGKVRINAYAGLPDLPLVLAVGYLHDRVDAMVAAEHERMTINFGALTLALLLACGVSRRFFFGYLDSRETLHRQHEEFRRRWEFAVEGSRQGVWDWDRPQGRIFISRLGRDLLGYADRAEEMAVEEWFALFHPDDRAAAQQALDAFLDGQIPHLEHRMRIRAGDGSWRWLVLRGMALAAARNGEPQRIIGTFADVTEEEQANLEARLAATVLSQAAEGVVITDDQNRVVKINRAYTRITGYEEAEVLGRNPGFIGAGRQDRAFYQAMWQRLEQQGHWRGEVWNRRKDGTVYAQWLSISVVHDAAGKVVRHVGIFSDITNQKKKEELIERHAYYDALTGLPNRRLLLDRLEQEVLRGAAEGGAFALVFVDLDHFKEINDSLGHVAGDQVLTETARRLESCVRAGDTVARLAGDEFVILTHMDRGPARDGAGDPVTVSVAQRLIRSLAQPIQCAGQEVQISASVGIACYPTDGEDAATLLASADRAMYLAKEEGRNTFRFHTLHLQQESRERNDMLLRLRRAIRNDEFLLCFQPIYDLRTGRIAEAEALIRWRRPDGTLVPPARFIPIAENSDLIIDIGEWVFRKVVAVLQDLRGSGLAEDSLRLTLNVSPRHLMTRDTVQQWLSHLQRADVPAEALTLEITEGLLLDGNPATLRKLQAFSDAGMAIAIDDFGTGYSAMSYLKRFPIDYVKIDRSFISDIETSDHDKAITEAIVVMAGKLGLKTVAEGVETDAQHAMLRDIGCDFGQGFLYARPMLEQEFRVLLAQQQAAA</sequence>
<dbReference type="NCBIfam" id="TIGR00254">
    <property type="entry name" value="GGDEF"/>
    <property type="match status" value="1"/>
</dbReference>
<dbReference type="Proteomes" id="UP001595528">
    <property type="component" value="Unassembled WGS sequence"/>
</dbReference>
<dbReference type="PROSITE" id="PS50113">
    <property type="entry name" value="PAC"/>
    <property type="match status" value="2"/>
</dbReference>
<protein>
    <submittedName>
        <fullName evidence="6">EAL domain-containing protein</fullName>
    </submittedName>
</protein>
<evidence type="ECO:0000313" key="7">
    <source>
        <dbReference type="Proteomes" id="UP001595528"/>
    </source>
</evidence>
<dbReference type="Pfam" id="PF22588">
    <property type="entry name" value="dCache_1_like"/>
    <property type="match status" value="1"/>
</dbReference>
<feature type="compositionally biased region" description="Basic and acidic residues" evidence="1">
    <location>
        <begin position="1"/>
        <end position="12"/>
    </location>
</feature>
<evidence type="ECO:0000259" key="3">
    <source>
        <dbReference type="PROSITE" id="PS50113"/>
    </source>
</evidence>
<feature type="domain" description="PAS" evidence="2">
    <location>
        <begin position="474"/>
        <end position="520"/>
    </location>
</feature>
<dbReference type="InterPro" id="IPR013655">
    <property type="entry name" value="PAS_fold_3"/>
</dbReference>
<dbReference type="SMART" id="SM00091">
    <property type="entry name" value="PAS"/>
    <property type="match status" value="2"/>
</dbReference>
<dbReference type="PROSITE" id="PS50887">
    <property type="entry name" value="GGDEF"/>
    <property type="match status" value="1"/>
</dbReference>
<evidence type="ECO:0000256" key="1">
    <source>
        <dbReference type="SAM" id="MobiDB-lite"/>
    </source>
</evidence>
<dbReference type="CDD" id="cd01949">
    <property type="entry name" value="GGDEF"/>
    <property type="match status" value="1"/>
</dbReference>
<dbReference type="Gene3D" id="3.30.70.270">
    <property type="match status" value="1"/>
</dbReference>
<name>A0ABV7L8Q1_9PROT</name>
<dbReference type="Pfam" id="PF00990">
    <property type="entry name" value="GGDEF"/>
    <property type="match status" value="1"/>
</dbReference>
<dbReference type="CDD" id="cd01948">
    <property type="entry name" value="EAL"/>
    <property type="match status" value="1"/>
</dbReference>
<feature type="domain" description="PAC" evidence="3">
    <location>
        <begin position="547"/>
        <end position="599"/>
    </location>
</feature>
<dbReference type="Pfam" id="PF08447">
    <property type="entry name" value="PAS_3"/>
    <property type="match status" value="1"/>
</dbReference>
<organism evidence="6 7">
    <name type="scientific">Marinibaculum pumilum</name>
    <dbReference type="NCBI Taxonomy" id="1766165"/>
    <lineage>
        <taxon>Bacteria</taxon>
        <taxon>Pseudomonadati</taxon>
        <taxon>Pseudomonadota</taxon>
        <taxon>Alphaproteobacteria</taxon>
        <taxon>Rhodospirillales</taxon>
        <taxon>Rhodospirillaceae</taxon>
        <taxon>Marinibaculum</taxon>
    </lineage>
</organism>
<feature type="region of interest" description="Disordered" evidence="1">
    <location>
        <begin position="1"/>
        <end position="29"/>
    </location>
</feature>